<protein>
    <submittedName>
        <fullName evidence="1">Uncharacterized protein</fullName>
    </submittedName>
</protein>
<reference evidence="1" key="1">
    <citation type="submission" date="2018-05" db="EMBL/GenBank/DDBJ databases">
        <authorList>
            <person name="Lanie J.A."/>
            <person name="Ng W.-L."/>
            <person name="Kazmierczak K.M."/>
            <person name="Andrzejewski T.M."/>
            <person name="Davidsen T.M."/>
            <person name="Wayne K.J."/>
            <person name="Tettelin H."/>
            <person name="Glass J.I."/>
            <person name="Rusch D."/>
            <person name="Podicherti R."/>
            <person name="Tsui H.-C.T."/>
            <person name="Winkler M.E."/>
        </authorList>
    </citation>
    <scope>NUCLEOTIDE SEQUENCE</scope>
</reference>
<proteinExistence type="predicted"/>
<sequence>MEQARVVVDRFGLAGVHAHPPDDTTATF</sequence>
<accession>A0A382AXA0</accession>
<organism evidence="1">
    <name type="scientific">marine metagenome</name>
    <dbReference type="NCBI Taxonomy" id="408172"/>
    <lineage>
        <taxon>unclassified sequences</taxon>
        <taxon>metagenomes</taxon>
        <taxon>ecological metagenomes</taxon>
    </lineage>
</organism>
<gene>
    <name evidence="1" type="ORF">METZ01_LOCUS158933</name>
</gene>
<dbReference type="EMBL" id="UINC01027210">
    <property type="protein sequence ID" value="SVB06079.1"/>
    <property type="molecule type" value="Genomic_DNA"/>
</dbReference>
<name>A0A382AXA0_9ZZZZ</name>
<dbReference type="AlphaFoldDB" id="A0A382AXA0"/>
<evidence type="ECO:0000313" key="1">
    <source>
        <dbReference type="EMBL" id="SVB06079.1"/>
    </source>
</evidence>